<gene>
    <name evidence="3" type="ORF">H8730_00320</name>
</gene>
<evidence type="ECO:0000259" key="1">
    <source>
        <dbReference type="Pfam" id="PF17389"/>
    </source>
</evidence>
<dbReference type="EMBL" id="JACRSQ010000001">
    <property type="protein sequence ID" value="MBC8541994.1"/>
    <property type="molecule type" value="Genomic_DNA"/>
</dbReference>
<accession>A0A926DRI1</accession>
<dbReference type="AlphaFoldDB" id="A0A926DRI1"/>
<proteinExistence type="predicted"/>
<dbReference type="Proteomes" id="UP000657006">
    <property type="component" value="Unassembled WGS sequence"/>
</dbReference>
<dbReference type="SUPFAM" id="SSF48208">
    <property type="entry name" value="Six-hairpin glycosidases"/>
    <property type="match status" value="1"/>
</dbReference>
<keyword evidence="4" id="KW-1185">Reference proteome</keyword>
<protein>
    <submittedName>
        <fullName evidence="3">Alpha-L-rhamnosidase</fullName>
    </submittedName>
</protein>
<comment type="caution">
    <text evidence="3">The sequence shown here is derived from an EMBL/GenBank/DDBJ whole genome shotgun (WGS) entry which is preliminary data.</text>
</comment>
<dbReference type="InterPro" id="IPR035398">
    <property type="entry name" value="Bac_rhamnosid_C"/>
</dbReference>
<dbReference type="Gene3D" id="1.50.10.10">
    <property type="match status" value="1"/>
</dbReference>
<organism evidence="3 4">
    <name type="scientific">Bianquea renquensis</name>
    <dbReference type="NCBI Taxonomy" id="2763661"/>
    <lineage>
        <taxon>Bacteria</taxon>
        <taxon>Bacillati</taxon>
        <taxon>Bacillota</taxon>
        <taxon>Clostridia</taxon>
        <taxon>Eubacteriales</taxon>
        <taxon>Bianqueaceae</taxon>
        <taxon>Bianquea</taxon>
    </lineage>
</organism>
<dbReference type="PANTHER" id="PTHR34987:SF4">
    <property type="entry name" value="ALPHA-L-RHAMNOSIDASE C-TERMINAL DOMAIN-CONTAINING PROTEIN"/>
    <property type="match status" value="1"/>
</dbReference>
<dbReference type="Pfam" id="PF17389">
    <property type="entry name" value="Bac_rhamnosid6H"/>
    <property type="match status" value="1"/>
</dbReference>
<feature type="domain" description="Alpha-L-rhamnosidase C-terminal" evidence="2">
    <location>
        <begin position="498"/>
        <end position="555"/>
    </location>
</feature>
<evidence type="ECO:0000259" key="2">
    <source>
        <dbReference type="Pfam" id="PF17390"/>
    </source>
</evidence>
<sequence>MRHDIPALKKTEDRVTLDNRVRSFITPQRIVYQDGDIQNGQVLLQNRTAQQSLGIETYCEFPGKASILLDYGFEFQGGIGISISGTSEPIQKTVRLRIRFGESVQEAMSDVDTSSATNDHAVRDQVVEVSSFYGYAEIGLSGFRFVRIDSLEENVAIHIKSIQGVFLYEDLEYRGSFCCDDPLLNQIWEVGAYTVHLNIQNYIWDGIKRDRLVWIGDIHPEVSTVLSVFGQNPCIPNSLDFIRDTTPADQWMNEIPAYSMWWLLIHKEWYLHTGDLAYLQGQRGYMKQMAEHIGSFVQDNGDDTIADYFLDWPSSSDPSACKIGVRALLVMALEAAALMLNAMGEEETAPKCQRWARLVRNREVKSYGNKQSAALLALAGMAAPQAINQSCLQGVEDVSTFFGFYILKAKALAGDMEGALALVRKFWGGMLSLGATTFWEDFDLRWLENAARIDELTPEGKVDVHAAYGQYCYSGYRHSLCHGWASGPTPWLSQYVLGVQILEPGCRKVAIRPQLGDLQWVEGAYPTPYGNIWIRHEKREDGSLHSVINAPQEVEIVRSDA</sequence>
<evidence type="ECO:0000313" key="3">
    <source>
        <dbReference type="EMBL" id="MBC8541994.1"/>
    </source>
</evidence>
<dbReference type="GO" id="GO:0005975">
    <property type="term" value="P:carbohydrate metabolic process"/>
    <property type="evidence" value="ECO:0007669"/>
    <property type="project" value="InterPro"/>
</dbReference>
<dbReference type="Pfam" id="PF17390">
    <property type="entry name" value="Bac_rhamnosid_C"/>
    <property type="match status" value="1"/>
</dbReference>
<dbReference type="InterPro" id="IPR035396">
    <property type="entry name" value="Bac_rhamnosid6H"/>
</dbReference>
<feature type="domain" description="Alpha-L-rhamnosidase six-hairpin glycosidase" evidence="1">
    <location>
        <begin position="175"/>
        <end position="368"/>
    </location>
</feature>
<reference evidence="3" key="1">
    <citation type="submission" date="2020-08" db="EMBL/GenBank/DDBJ databases">
        <title>Genome public.</title>
        <authorList>
            <person name="Liu C."/>
            <person name="Sun Q."/>
        </authorList>
    </citation>
    <scope>NUCLEOTIDE SEQUENCE</scope>
    <source>
        <strain evidence="3">NSJ-32</strain>
    </source>
</reference>
<dbReference type="Gene3D" id="2.60.420.10">
    <property type="entry name" value="Maltose phosphorylase, domain 3"/>
    <property type="match status" value="1"/>
</dbReference>
<dbReference type="RefSeq" id="WP_177714332.1">
    <property type="nucleotide sequence ID" value="NZ_JACRSQ010000001.1"/>
</dbReference>
<dbReference type="InterPro" id="IPR008928">
    <property type="entry name" value="6-hairpin_glycosidase_sf"/>
</dbReference>
<dbReference type="InterPro" id="IPR012341">
    <property type="entry name" value="6hp_glycosidase-like_sf"/>
</dbReference>
<dbReference type="PANTHER" id="PTHR34987">
    <property type="entry name" value="C, PUTATIVE (AFU_ORTHOLOGUE AFUA_3G02880)-RELATED"/>
    <property type="match status" value="1"/>
</dbReference>
<evidence type="ECO:0000313" key="4">
    <source>
        <dbReference type="Proteomes" id="UP000657006"/>
    </source>
</evidence>
<name>A0A926DRI1_9FIRM</name>